<name>A0A9P9YGV4_9MUSC</name>
<evidence type="ECO:0000313" key="1">
    <source>
        <dbReference type="EMBL" id="KAI8036601.1"/>
    </source>
</evidence>
<dbReference type="AlphaFoldDB" id="A0A9P9YGV4"/>
<accession>A0A9P9YGV4</accession>
<sequence length="98" mass="11396">MQLNFILVVRAQNNIDIFSFQDELLYFLSLKDTIQFEGHKHGFKYSKHFPGHTHLCVGGENCCPFLGFSSSQMHFPDASMLRIRHCPKCLYERDTPSK</sequence>
<reference evidence="1" key="1">
    <citation type="journal article" date="2023" name="Genome Biol. Evol.">
        <title>Long-read-based Genome Assembly of Drosophila gunungcola Reveals Fewer Chemosensory Genes in Flower-breeding Species.</title>
        <authorList>
            <person name="Negi A."/>
            <person name="Liao B.Y."/>
            <person name="Yeh S.D."/>
        </authorList>
    </citation>
    <scope>NUCLEOTIDE SEQUENCE</scope>
    <source>
        <strain evidence="1">Sukarami</strain>
    </source>
</reference>
<protein>
    <submittedName>
        <fullName evidence="1">Uncharacterized protein</fullName>
    </submittedName>
</protein>
<keyword evidence="2" id="KW-1185">Reference proteome</keyword>
<dbReference type="EMBL" id="JAMKOV010000015">
    <property type="protein sequence ID" value="KAI8036601.1"/>
    <property type="molecule type" value="Genomic_DNA"/>
</dbReference>
<gene>
    <name evidence="1" type="ORF">M5D96_010402</name>
</gene>
<comment type="caution">
    <text evidence="1">The sequence shown here is derived from an EMBL/GenBank/DDBJ whole genome shotgun (WGS) entry which is preliminary data.</text>
</comment>
<proteinExistence type="predicted"/>
<evidence type="ECO:0000313" key="2">
    <source>
        <dbReference type="Proteomes" id="UP001059596"/>
    </source>
</evidence>
<dbReference type="Proteomes" id="UP001059596">
    <property type="component" value="Unassembled WGS sequence"/>
</dbReference>
<organism evidence="1 2">
    <name type="scientific">Drosophila gunungcola</name>
    <name type="common">fruit fly</name>
    <dbReference type="NCBI Taxonomy" id="103775"/>
    <lineage>
        <taxon>Eukaryota</taxon>
        <taxon>Metazoa</taxon>
        <taxon>Ecdysozoa</taxon>
        <taxon>Arthropoda</taxon>
        <taxon>Hexapoda</taxon>
        <taxon>Insecta</taxon>
        <taxon>Pterygota</taxon>
        <taxon>Neoptera</taxon>
        <taxon>Endopterygota</taxon>
        <taxon>Diptera</taxon>
        <taxon>Brachycera</taxon>
        <taxon>Muscomorpha</taxon>
        <taxon>Ephydroidea</taxon>
        <taxon>Drosophilidae</taxon>
        <taxon>Drosophila</taxon>
        <taxon>Sophophora</taxon>
    </lineage>
</organism>